<name>A0A8J4FG46_9CHLO</name>
<organism evidence="2 4">
    <name type="scientific">Volvox reticuliferus</name>
    <dbReference type="NCBI Taxonomy" id="1737510"/>
    <lineage>
        <taxon>Eukaryota</taxon>
        <taxon>Viridiplantae</taxon>
        <taxon>Chlorophyta</taxon>
        <taxon>core chlorophytes</taxon>
        <taxon>Chlorophyceae</taxon>
        <taxon>CS clade</taxon>
        <taxon>Chlamydomonadales</taxon>
        <taxon>Volvocaceae</taxon>
        <taxon>Volvox</taxon>
    </lineage>
</organism>
<evidence type="ECO:0000313" key="3">
    <source>
        <dbReference type="EMBL" id="GIL99743.1"/>
    </source>
</evidence>
<reference evidence="2" key="1">
    <citation type="journal article" date="2021" name="Proc. Natl. Acad. Sci. U.S.A.">
        <title>Three genomes in the algal genus Volvox reveal the fate of a haploid sex-determining region after a transition to homothallism.</title>
        <authorList>
            <person name="Yamamoto K."/>
            <person name="Hamaji T."/>
            <person name="Kawai-Toyooka H."/>
            <person name="Matsuzaki R."/>
            <person name="Takahashi F."/>
            <person name="Nishimura Y."/>
            <person name="Kawachi M."/>
            <person name="Noguchi H."/>
            <person name="Minakuchi Y."/>
            <person name="Umen J.G."/>
            <person name="Toyoda A."/>
            <person name="Nozaki H."/>
        </authorList>
    </citation>
    <scope>NUCLEOTIDE SEQUENCE</scope>
    <source>
        <strain evidence="3">NIES-3785</strain>
        <strain evidence="2">NIES-3786</strain>
    </source>
</reference>
<dbReference type="Proteomes" id="UP000722791">
    <property type="component" value="Unassembled WGS sequence"/>
</dbReference>
<feature type="compositionally biased region" description="Low complexity" evidence="1">
    <location>
        <begin position="176"/>
        <end position="189"/>
    </location>
</feature>
<evidence type="ECO:0000313" key="2">
    <source>
        <dbReference type="EMBL" id="GIL73291.1"/>
    </source>
</evidence>
<protein>
    <submittedName>
        <fullName evidence="2">Uncharacterized protein</fullName>
    </submittedName>
</protein>
<feature type="region of interest" description="Disordered" evidence="1">
    <location>
        <begin position="239"/>
        <end position="272"/>
    </location>
</feature>
<feature type="region of interest" description="Disordered" evidence="1">
    <location>
        <begin position="102"/>
        <end position="189"/>
    </location>
</feature>
<comment type="caution">
    <text evidence="2">The sequence shown here is derived from an EMBL/GenBank/DDBJ whole genome shotgun (WGS) entry which is preliminary data.</text>
</comment>
<dbReference type="EMBL" id="BNCP01000004">
    <property type="protein sequence ID" value="GIL73291.1"/>
    <property type="molecule type" value="Genomic_DNA"/>
</dbReference>
<evidence type="ECO:0000256" key="1">
    <source>
        <dbReference type="SAM" id="MobiDB-lite"/>
    </source>
</evidence>
<sequence>MAASHPVLVAPAGLTSAASHVAHDRWVPTKESNDYLDHFEERRIKSQVPLPMPPLTSAYTNQDIDFSSPTNRAILACNGLPRNFKAGGRCVNPLEPRYILPGCSPSPSAPETAQPSPKAGTPVSETPRSASPAARRPGERLLVSAMSLPRTGDGPGTLVSPRLQPLPNSPSGHNNTATAFGGQPQQQPAAFASNPALNVNGAVGGLLLYGPTVFVSPAAAVVAATIANRNMDVTDINGQRRSASVPPRRNGGFDPLSISDIVPPRKQSPTRPLACLTTTDIKGAAPRARTRDVPSPGHGTLNTADIPGASPACLTRPSPTTYALGRWPAPAVPQYHFAHSTRVTMLKKPITIGE</sequence>
<dbReference type="EMBL" id="BNCQ01000006">
    <property type="protein sequence ID" value="GIL99743.1"/>
    <property type="molecule type" value="Genomic_DNA"/>
</dbReference>
<keyword evidence="4" id="KW-1185">Reference proteome</keyword>
<dbReference type="AlphaFoldDB" id="A0A8J4FG46"/>
<dbReference type="OrthoDB" id="1368803at2759"/>
<feature type="region of interest" description="Disordered" evidence="1">
    <location>
        <begin position="285"/>
        <end position="312"/>
    </location>
</feature>
<dbReference type="Proteomes" id="UP000747110">
    <property type="component" value="Unassembled WGS sequence"/>
</dbReference>
<feature type="compositionally biased region" description="Polar residues" evidence="1">
    <location>
        <begin position="105"/>
        <end position="115"/>
    </location>
</feature>
<proteinExistence type="predicted"/>
<accession>A0A8J4FG46</accession>
<evidence type="ECO:0000313" key="4">
    <source>
        <dbReference type="Proteomes" id="UP000747110"/>
    </source>
</evidence>
<gene>
    <name evidence="2" type="ORF">Vretifemale_3503</name>
    <name evidence="3" type="ORF">Vretimale_4877</name>
</gene>